<dbReference type="EMBL" id="MU583213">
    <property type="protein sequence ID" value="KAI5608375.1"/>
    <property type="molecule type" value="Genomic_DNA"/>
</dbReference>
<dbReference type="PANTHER" id="PTHR15446">
    <property type="entry name" value="UROPLAKIN III"/>
    <property type="match status" value="1"/>
</dbReference>
<evidence type="ECO:0000256" key="1">
    <source>
        <dbReference type="SAM" id="Phobius"/>
    </source>
</evidence>
<dbReference type="GO" id="GO:0016020">
    <property type="term" value="C:membrane"/>
    <property type="evidence" value="ECO:0007669"/>
    <property type="project" value="TreeGrafter"/>
</dbReference>
<feature type="transmembrane region" description="Helical" evidence="1">
    <location>
        <begin position="12"/>
        <end position="33"/>
    </location>
</feature>
<keyword evidence="1" id="KW-0812">Transmembrane</keyword>
<proteinExistence type="predicted"/>
<keyword evidence="1" id="KW-1133">Transmembrane helix</keyword>
<dbReference type="Proteomes" id="UP001205998">
    <property type="component" value="Unassembled WGS sequence"/>
</dbReference>
<gene>
    <name evidence="2" type="ORF">C0J50_6846</name>
</gene>
<evidence type="ECO:0000313" key="2">
    <source>
        <dbReference type="EMBL" id="KAI5608375.1"/>
    </source>
</evidence>
<dbReference type="InterPro" id="IPR024831">
    <property type="entry name" value="Uroplakin-3"/>
</dbReference>
<evidence type="ECO:0000313" key="3">
    <source>
        <dbReference type="Proteomes" id="UP001205998"/>
    </source>
</evidence>
<accession>A0AAD5A2P5</accession>
<feature type="non-terminal residue" evidence="2">
    <location>
        <position position="1"/>
    </location>
</feature>
<keyword evidence="3" id="KW-1185">Reference proteome</keyword>
<dbReference type="AlphaFoldDB" id="A0AAD5A2P5"/>
<feature type="transmembrane region" description="Helical" evidence="1">
    <location>
        <begin position="88"/>
        <end position="106"/>
    </location>
</feature>
<reference evidence="2" key="1">
    <citation type="submission" date="2018-07" db="EMBL/GenBank/DDBJ databases">
        <title>Comparative genomics of catfishes provides insights into carnivory and benthic adaptation.</title>
        <authorList>
            <person name="Zhang Y."/>
            <person name="Wang D."/>
            <person name="Peng Z."/>
            <person name="Zheng S."/>
            <person name="Shao F."/>
            <person name="Tao W."/>
        </authorList>
    </citation>
    <scope>NUCLEOTIDE SEQUENCE</scope>
    <source>
        <strain evidence="2">Chongqing</strain>
    </source>
</reference>
<organism evidence="2 3">
    <name type="scientific">Silurus asotus</name>
    <name type="common">Amur catfish</name>
    <name type="synonym">Parasilurus asotus</name>
    <dbReference type="NCBI Taxonomy" id="30991"/>
    <lineage>
        <taxon>Eukaryota</taxon>
        <taxon>Metazoa</taxon>
        <taxon>Chordata</taxon>
        <taxon>Craniata</taxon>
        <taxon>Vertebrata</taxon>
        <taxon>Euteleostomi</taxon>
        <taxon>Actinopterygii</taxon>
        <taxon>Neopterygii</taxon>
        <taxon>Teleostei</taxon>
        <taxon>Ostariophysi</taxon>
        <taxon>Siluriformes</taxon>
        <taxon>Siluridae</taxon>
        <taxon>Silurus</taxon>
    </lineage>
</organism>
<dbReference type="PANTHER" id="PTHR15446:SF2">
    <property type="entry name" value="UROPLAKIN-3B-LIKE PROTEIN 1-RELATED"/>
    <property type="match status" value="1"/>
</dbReference>
<feature type="transmembrane region" description="Helical" evidence="1">
    <location>
        <begin position="280"/>
        <end position="306"/>
    </location>
</feature>
<comment type="caution">
    <text evidence="2">The sequence shown here is derived from an EMBL/GenBank/DDBJ whole genome shotgun (WGS) entry which is preliminary data.</text>
</comment>
<name>A0AAD5A2P5_SILAS</name>
<protein>
    <submittedName>
        <fullName evidence="2">Uroplakin-3b</fullName>
    </submittedName>
</protein>
<sequence length="389" mass="42140">QAIRVGKHTSSTLTLNTGALQGCVLSPLLYLLYTYNCVASSKSTTIKFADDTVVVGLISNKDETTYLQEFKNLDKNTVSLLLDATMKAYQVVCLICMIILHVFAIVPVNFTPTLLSDVTAPVTTNTVYLKKPFCSFDNITDPLCGTPSTCNIWLVSAIDSAMNTFDSSKTNPSFISLSPYPTAFNPGQNNYSITKVGLQNSFLCSAAGTTPSYFLVGAEGTCNTANCNGVLPQGSTMSFKYLLVSADNVLVAETNWLTNITLKTLKDPDSVGSGYAGRSAAMVVITSILCAAAALILLLLLIALILSCCISKKKTQSYEARRQTSFMGSLRIPSYDVHNLKNPSPYDNPAYEQDLKKRYTKTSTLPQKTPTVITTVQSNSPDTINMQKM</sequence>
<keyword evidence="1" id="KW-0472">Membrane</keyword>